<evidence type="ECO:0000313" key="3">
    <source>
        <dbReference type="Proteomes" id="UP001162131"/>
    </source>
</evidence>
<proteinExistence type="predicted"/>
<feature type="transmembrane region" description="Helical" evidence="1">
    <location>
        <begin position="173"/>
        <end position="192"/>
    </location>
</feature>
<keyword evidence="1" id="KW-1133">Transmembrane helix</keyword>
<dbReference type="Proteomes" id="UP001162131">
    <property type="component" value="Unassembled WGS sequence"/>
</dbReference>
<feature type="transmembrane region" description="Helical" evidence="1">
    <location>
        <begin position="106"/>
        <end position="130"/>
    </location>
</feature>
<evidence type="ECO:0000256" key="1">
    <source>
        <dbReference type="SAM" id="Phobius"/>
    </source>
</evidence>
<dbReference type="EMBL" id="CAJZBQ010000057">
    <property type="protein sequence ID" value="CAG9333715.1"/>
    <property type="molecule type" value="Genomic_DNA"/>
</dbReference>
<feature type="transmembrane region" description="Helical" evidence="1">
    <location>
        <begin position="76"/>
        <end position="100"/>
    </location>
</feature>
<gene>
    <name evidence="2" type="ORF">BSTOLATCC_MIC59531</name>
</gene>
<evidence type="ECO:0000313" key="2">
    <source>
        <dbReference type="EMBL" id="CAG9333715.1"/>
    </source>
</evidence>
<keyword evidence="1" id="KW-0472">Membrane</keyword>
<organism evidence="2 3">
    <name type="scientific">Blepharisma stoltei</name>
    <dbReference type="NCBI Taxonomy" id="1481888"/>
    <lineage>
        <taxon>Eukaryota</taxon>
        <taxon>Sar</taxon>
        <taxon>Alveolata</taxon>
        <taxon>Ciliophora</taxon>
        <taxon>Postciliodesmatophora</taxon>
        <taxon>Heterotrichea</taxon>
        <taxon>Heterotrichida</taxon>
        <taxon>Blepharismidae</taxon>
        <taxon>Blepharisma</taxon>
    </lineage>
</organism>
<feature type="transmembrane region" description="Helical" evidence="1">
    <location>
        <begin position="39"/>
        <end position="64"/>
    </location>
</feature>
<keyword evidence="1" id="KW-0812">Transmembrane</keyword>
<feature type="transmembrane region" description="Helical" evidence="1">
    <location>
        <begin position="204"/>
        <end position="224"/>
    </location>
</feature>
<accession>A0AAU9KK27</accession>
<name>A0AAU9KK27_9CILI</name>
<comment type="caution">
    <text evidence="2">The sequence shown here is derived from an EMBL/GenBank/DDBJ whole genome shotgun (WGS) entry which is preliminary data.</text>
</comment>
<feature type="transmembrane region" description="Helical" evidence="1">
    <location>
        <begin position="142"/>
        <end position="161"/>
    </location>
</feature>
<dbReference type="AlphaFoldDB" id="A0AAU9KK27"/>
<sequence length="260" mass="29366">MHSAAQVEKWLLILKIIGWTGIAITTVLAALCLEEVISIWWSIIILPLLIPLILLPICLSLSFAYASPLMNPTSEWIIMLLVYNGTASCAVFIILSAFLLDEFVDTLWTVVFIPLWYLLFIYLAFCIYICPGLTHKDVNMKVEAFLLFGYFCGAFGSAVLFLLYADEWDYENFYFVFIPIWVVCGVHLVAYFNKNQGLSNKTELAILSFLIAFTVLITMCVEISEIPPSVAMIPLFLLEIGLLIYEILSIWGSHGYSALE</sequence>
<feature type="transmembrane region" description="Helical" evidence="1">
    <location>
        <begin position="12"/>
        <end position="33"/>
    </location>
</feature>
<reference evidence="2" key="1">
    <citation type="submission" date="2021-09" db="EMBL/GenBank/DDBJ databases">
        <authorList>
            <consortium name="AG Swart"/>
            <person name="Singh M."/>
            <person name="Singh A."/>
            <person name="Seah K."/>
            <person name="Emmerich C."/>
        </authorList>
    </citation>
    <scope>NUCLEOTIDE SEQUENCE</scope>
    <source>
        <strain evidence="2">ATCC30299</strain>
    </source>
</reference>
<protein>
    <submittedName>
        <fullName evidence="2">Uncharacterized protein</fullName>
    </submittedName>
</protein>
<keyword evidence="3" id="KW-1185">Reference proteome</keyword>
<feature type="transmembrane region" description="Helical" evidence="1">
    <location>
        <begin position="230"/>
        <end position="251"/>
    </location>
</feature>